<evidence type="ECO:0000313" key="2">
    <source>
        <dbReference type="Proteomes" id="UP000266701"/>
    </source>
</evidence>
<dbReference type="EMBL" id="MCBA01000060">
    <property type="protein sequence ID" value="RGP89924.1"/>
    <property type="molecule type" value="Genomic_DNA"/>
</dbReference>
<dbReference type="RefSeq" id="WP_114808813.1">
    <property type="nucleotide sequence ID" value="NZ_JAMXOG010000025.1"/>
</dbReference>
<organism evidence="1 2">
    <name type="scientific">Vibrio cholerae</name>
    <dbReference type="NCBI Taxonomy" id="666"/>
    <lineage>
        <taxon>Bacteria</taxon>
        <taxon>Pseudomonadati</taxon>
        <taxon>Pseudomonadota</taxon>
        <taxon>Gammaproteobacteria</taxon>
        <taxon>Vibrionales</taxon>
        <taxon>Vibrionaceae</taxon>
        <taxon>Vibrio</taxon>
    </lineage>
</organism>
<evidence type="ECO:0008006" key="3">
    <source>
        <dbReference type="Google" id="ProtNLM"/>
    </source>
</evidence>
<proteinExistence type="predicted"/>
<dbReference type="AlphaFoldDB" id="A0A395TY20"/>
<evidence type="ECO:0000313" key="1">
    <source>
        <dbReference type="EMBL" id="RGP89924.1"/>
    </source>
</evidence>
<comment type="caution">
    <text evidence="1">The sequence shown here is derived from an EMBL/GenBank/DDBJ whole genome shotgun (WGS) entry which is preliminary data.</text>
</comment>
<accession>A0A395TY20</accession>
<dbReference type="Proteomes" id="UP000266701">
    <property type="component" value="Unassembled WGS sequence"/>
</dbReference>
<name>A0A395TY20_VIBCL</name>
<gene>
    <name evidence="1" type="ORF">BC353_19215</name>
</gene>
<protein>
    <recommendedName>
        <fullName evidence="3">DUF4304 domain-containing protein</fullName>
    </recommendedName>
</protein>
<reference evidence="1 2" key="1">
    <citation type="journal article" date="2017" name="Emerg. Infect. Dis.">
        <title>Carbapenemase VCC-1-Producing Vibrio cholerae in Coastal Waters of Germany.</title>
        <authorList>
            <person name="Hammerl J.A."/>
            <person name="Jackel C."/>
            <person name="Bortolaia V."/>
            <person name="Schwartz K."/>
            <person name="Bier N."/>
            <person name="Hendriksen R.S."/>
            <person name="Guerra B."/>
            <person name="Strauch E."/>
        </authorList>
    </citation>
    <scope>NUCLEOTIDE SEQUENCE [LARGE SCALE GENOMIC DNA]</scope>
    <source>
        <strain evidence="1 2">VN-2825</strain>
    </source>
</reference>
<sequence length="98" mass="11142">MEIEKLESILADLLTEKFGGVFETVAQVGLSWRHVHLNNGTCYLSFHTSLMEAASKKEVKDKVSRWIERDSDLIKEGAWLSYDEHGEPLLKGKSSTFK</sequence>